<comment type="caution">
    <text evidence="1">The sequence shown here is derived from an EMBL/GenBank/DDBJ whole genome shotgun (WGS) entry which is preliminary data.</text>
</comment>
<protein>
    <submittedName>
        <fullName evidence="1">Uncharacterized protein</fullName>
    </submittedName>
</protein>
<evidence type="ECO:0000313" key="1">
    <source>
        <dbReference type="EMBL" id="GBF52048.1"/>
    </source>
</evidence>
<keyword evidence="2" id="KW-1185">Reference proteome</keyword>
<name>A0A2P2E597_9LEPT</name>
<gene>
    <name evidence="1" type="ORF">LPTSP4_35860</name>
</gene>
<organism evidence="1 2">
    <name type="scientific">Leptospira ryugenii</name>
    <dbReference type="NCBI Taxonomy" id="1917863"/>
    <lineage>
        <taxon>Bacteria</taxon>
        <taxon>Pseudomonadati</taxon>
        <taxon>Spirochaetota</taxon>
        <taxon>Spirochaetia</taxon>
        <taxon>Leptospirales</taxon>
        <taxon>Leptospiraceae</taxon>
        <taxon>Leptospira</taxon>
    </lineage>
</organism>
<dbReference type="EMBL" id="BFBB01000009">
    <property type="protein sequence ID" value="GBF52048.1"/>
    <property type="molecule type" value="Genomic_DNA"/>
</dbReference>
<reference evidence="1 2" key="1">
    <citation type="submission" date="2018-02" db="EMBL/GenBank/DDBJ databases">
        <title>Novel Leptospira species isolated from soil and water in Japan.</title>
        <authorList>
            <person name="Nakao R."/>
            <person name="Masuzawa T."/>
        </authorList>
    </citation>
    <scope>NUCLEOTIDE SEQUENCE [LARGE SCALE GENOMIC DNA]</scope>
    <source>
        <strain evidence="1 2">YH101</strain>
    </source>
</reference>
<evidence type="ECO:0000313" key="2">
    <source>
        <dbReference type="Proteomes" id="UP000245133"/>
    </source>
</evidence>
<dbReference type="AlphaFoldDB" id="A0A2P2E597"/>
<sequence>MTANALGARKNLNENGWFIVPPGSKSVDVVYESGRLSAKVARAIVFSDMKDRTLKLPDNMKETVSAIHTISKTYRNFGKESSAKIWEATLQLSKQEYDISKDILKESGSRFVLGYLYLGEKESEDRNRLLKVWSETNESRKEFTGSLNQLFVDTIWKNKNQLTNAWTKSFQTAVKEFSEEYEESGNRETSVTALFDIFQGYTVFLKEFLVTPIFQTGKSVGETMLVNGVYVPIAQTATFSGEAVMTTGLVVYYPFQLGYRVVSPSLESGFLASIGLATLSSTAPTLVTGTSIAGFNQVTTVTTGYAGEAIGQTGAIGFQSTAYVTGLVYDFSKGVGESSLYALKSGIILSYTSLTVIPAHLLLTVPDGTVFLTYDGPRLVIAAVRGNYAGYDDLPTGTIVDLERAKKEGKVQILTSDQAIVKKVIAAEIKEREEELKRKTKDTNK</sequence>
<dbReference type="Proteomes" id="UP000245133">
    <property type="component" value="Unassembled WGS sequence"/>
</dbReference>
<accession>A0A2P2E597</accession>
<proteinExistence type="predicted"/>